<evidence type="ECO:0000256" key="2">
    <source>
        <dbReference type="ARBA" id="ARBA00022448"/>
    </source>
</evidence>
<keyword evidence="2" id="KW-0813">Transport</keyword>
<comment type="caution">
    <text evidence="7">The sequence shown here is derived from an EMBL/GenBank/DDBJ whole genome shotgun (WGS) entry which is preliminary data.</text>
</comment>
<gene>
    <name evidence="7" type="ORF">NSA47_12215</name>
</gene>
<dbReference type="InterPro" id="IPR001046">
    <property type="entry name" value="NRAMP_fam"/>
</dbReference>
<evidence type="ECO:0000313" key="8">
    <source>
        <dbReference type="Proteomes" id="UP001205748"/>
    </source>
</evidence>
<feature type="transmembrane region" description="Helical" evidence="6">
    <location>
        <begin position="339"/>
        <end position="358"/>
    </location>
</feature>
<protein>
    <submittedName>
        <fullName evidence="7">Divalent metal cation transporter</fullName>
    </submittedName>
</protein>
<evidence type="ECO:0000256" key="6">
    <source>
        <dbReference type="SAM" id="Phobius"/>
    </source>
</evidence>
<evidence type="ECO:0000256" key="3">
    <source>
        <dbReference type="ARBA" id="ARBA00022692"/>
    </source>
</evidence>
<keyword evidence="4 6" id="KW-1133">Transmembrane helix</keyword>
<sequence>MSANNASPLIREFNMPKANVFKKMSYIMSFVGAGSILMSAAMGPGTLSSVLTAGANYGYMLLWVVVLSGVMNGMVAYIGGKVACLSGKNVYEYLGEKINPTFSKVLLGVVLCTWFMVIFSQGSAMLNLVQFTIGSTGPISIVAFILIELLAGYVFTQGKNSALKIASIMVTVTSILYLINLIIIKPEASAIVGGMVPKLPPLAQAGIIAGIIGGSAPGTSAAWYSYGVKDNNWTSPKNLKFIAWDQVYFALLFTIFSVGAYISAAAVLNPAGIAVNNSLDAAIALEPIVGSAAKWIFAAGFFGALFTTIGGMSSLASQGISTLFNIEGDSLNNTKVKKIIWVGIVVSILGGFAAKYAMGLLINFLGFLNIGGFVIILLLTYFTSSEKHAGEYKNKWYTTLVAAVIVLFNLYAVITYITKFIG</sequence>
<feature type="transmembrane region" description="Helical" evidence="6">
    <location>
        <begin position="247"/>
        <end position="268"/>
    </location>
</feature>
<evidence type="ECO:0000256" key="5">
    <source>
        <dbReference type="ARBA" id="ARBA00023136"/>
    </source>
</evidence>
<keyword evidence="8" id="KW-1185">Reference proteome</keyword>
<name>A0AAE3HFQ8_9FIRM</name>
<feature type="transmembrane region" description="Helical" evidence="6">
    <location>
        <begin position="295"/>
        <end position="318"/>
    </location>
</feature>
<feature type="transmembrane region" description="Helical" evidence="6">
    <location>
        <begin position="59"/>
        <end position="80"/>
    </location>
</feature>
<feature type="transmembrane region" description="Helical" evidence="6">
    <location>
        <begin position="396"/>
        <end position="417"/>
    </location>
</feature>
<feature type="transmembrane region" description="Helical" evidence="6">
    <location>
        <begin position="364"/>
        <end position="384"/>
    </location>
</feature>
<dbReference type="PANTHER" id="PTHR11706">
    <property type="entry name" value="SOLUTE CARRIER PROTEIN FAMILY 11 MEMBER"/>
    <property type="match status" value="1"/>
</dbReference>
<evidence type="ECO:0000256" key="4">
    <source>
        <dbReference type="ARBA" id="ARBA00022989"/>
    </source>
</evidence>
<evidence type="ECO:0000313" key="7">
    <source>
        <dbReference type="EMBL" id="MCR1899742.1"/>
    </source>
</evidence>
<dbReference type="Pfam" id="PF01566">
    <property type="entry name" value="Nramp"/>
    <property type="match status" value="1"/>
</dbReference>
<feature type="transmembrane region" description="Helical" evidence="6">
    <location>
        <begin position="131"/>
        <end position="155"/>
    </location>
</feature>
<feature type="transmembrane region" description="Helical" evidence="6">
    <location>
        <begin position="101"/>
        <end position="119"/>
    </location>
</feature>
<accession>A0AAE3HFQ8</accession>
<dbReference type="GO" id="GO:0034755">
    <property type="term" value="P:iron ion transmembrane transport"/>
    <property type="evidence" value="ECO:0007669"/>
    <property type="project" value="TreeGrafter"/>
</dbReference>
<keyword evidence="3 6" id="KW-0812">Transmembrane</keyword>
<dbReference type="GO" id="GO:0005384">
    <property type="term" value="F:manganese ion transmembrane transporter activity"/>
    <property type="evidence" value="ECO:0007669"/>
    <property type="project" value="TreeGrafter"/>
</dbReference>
<keyword evidence="5 6" id="KW-0472">Membrane</keyword>
<dbReference type="PANTHER" id="PTHR11706:SF33">
    <property type="entry name" value="NATURAL RESISTANCE-ASSOCIATED MACROPHAGE PROTEIN 2"/>
    <property type="match status" value="1"/>
</dbReference>
<feature type="transmembrane region" description="Helical" evidence="6">
    <location>
        <begin position="162"/>
        <end position="183"/>
    </location>
</feature>
<dbReference type="EMBL" id="JANKAS010000012">
    <property type="protein sequence ID" value="MCR1899742.1"/>
    <property type="molecule type" value="Genomic_DNA"/>
</dbReference>
<feature type="transmembrane region" description="Helical" evidence="6">
    <location>
        <begin position="203"/>
        <end position="226"/>
    </location>
</feature>
<comment type="subcellular location">
    <subcellularLocation>
        <location evidence="1">Membrane</location>
        <topology evidence="1">Multi-pass membrane protein</topology>
    </subcellularLocation>
</comment>
<organism evidence="7 8">
    <name type="scientific">Irregularibacter muris</name>
    <dbReference type="NCBI Taxonomy" id="1796619"/>
    <lineage>
        <taxon>Bacteria</taxon>
        <taxon>Bacillati</taxon>
        <taxon>Bacillota</taxon>
        <taxon>Clostridia</taxon>
        <taxon>Eubacteriales</taxon>
        <taxon>Eubacteriaceae</taxon>
        <taxon>Irregularibacter</taxon>
    </lineage>
</organism>
<proteinExistence type="predicted"/>
<dbReference type="GO" id="GO:0005886">
    <property type="term" value="C:plasma membrane"/>
    <property type="evidence" value="ECO:0007669"/>
    <property type="project" value="TreeGrafter"/>
</dbReference>
<dbReference type="AlphaFoldDB" id="A0AAE3HFQ8"/>
<dbReference type="Proteomes" id="UP001205748">
    <property type="component" value="Unassembled WGS sequence"/>
</dbReference>
<dbReference type="RefSeq" id="WP_257532401.1">
    <property type="nucleotide sequence ID" value="NZ_JANKAS010000012.1"/>
</dbReference>
<reference evidence="7" key="1">
    <citation type="submission" date="2022-07" db="EMBL/GenBank/DDBJ databases">
        <title>Enhanced cultured diversity of the mouse gut microbiota enables custom-made synthetic communities.</title>
        <authorList>
            <person name="Afrizal A."/>
        </authorList>
    </citation>
    <scope>NUCLEOTIDE SEQUENCE</scope>
    <source>
        <strain evidence="7">DSM 28593</strain>
    </source>
</reference>
<evidence type="ECO:0000256" key="1">
    <source>
        <dbReference type="ARBA" id="ARBA00004141"/>
    </source>
</evidence>
<dbReference type="GO" id="GO:0015086">
    <property type="term" value="F:cadmium ion transmembrane transporter activity"/>
    <property type="evidence" value="ECO:0007669"/>
    <property type="project" value="TreeGrafter"/>
</dbReference>